<dbReference type="GO" id="GO:0005524">
    <property type="term" value="F:ATP binding"/>
    <property type="evidence" value="ECO:0007669"/>
    <property type="project" value="UniProtKB-KW"/>
</dbReference>
<dbReference type="RefSeq" id="WP_229114130.1">
    <property type="nucleotide sequence ID" value="NZ_CP064787.1"/>
</dbReference>
<dbReference type="InterPro" id="IPR027417">
    <property type="entry name" value="P-loop_NTPase"/>
</dbReference>
<accession>A0A897N0M6</accession>
<protein>
    <submittedName>
        <fullName evidence="6">ABC-type multidrug transport system, ATPase component</fullName>
    </submittedName>
</protein>
<dbReference type="EMBL" id="CP064787">
    <property type="protein sequence ID" value="QSG04679.1"/>
    <property type="molecule type" value="Genomic_DNA"/>
</dbReference>
<dbReference type="Pfam" id="PF00005">
    <property type="entry name" value="ABC_tran"/>
    <property type="match status" value="1"/>
</dbReference>
<comment type="similarity">
    <text evidence="1">Belongs to the ABC transporter superfamily.</text>
</comment>
<dbReference type="GeneID" id="68853977"/>
<gene>
    <name evidence="6" type="primary">ccmA</name>
    <name evidence="6" type="ORF">HSR121_0323</name>
</gene>
<dbReference type="PROSITE" id="PS50893">
    <property type="entry name" value="ABC_TRANSPORTER_2"/>
    <property type="match status" value="1"/>
</dbReference>
<dbReference type="AlphaFoldDB" id="A0A897N0M6"/>
<dbReference type="PANTHER" id="PTHR43335:SF4">
    <property type="entry name" value="ABC TRANSPORTER, ATP-BINDING PROTEIN"/>
    <property type="match status" value="1"/>
</dbReference>
<dbReference type="Proteomes" id="UP000663525">
    <property type="component" value="Chromosome"/>
</dbReference>
<evidence type="ECO:0000256" key="3">
    <source>
        <dbReference type="ARBA" id="ARBA00022741"/>
    </source>
</evidence>
<dbReference type="SMART" id="SM00382">
    <property type="entry name" value="AAA"/>
    <property type="match status" value="1"/>
</dbReference>
<keyword evidence="4" id="KW-0067">ATP-binding</keyword>
<evidence type="ECO:0000256" key="4">
    <source>
        <dbReference type="ARBA" id="ARBA00022840"/>
    </source>
</evidence>
<dbReference type="InterPro" id="IPR003439">
    <property type="entry name" value="ABC_transporter-like_ATP-bd"/>
</dbReference>
<dbReference type="InterPro" id="IPR003593">
    <property type="entry name" value="AAA+_ATPase"/>
</dbReference>
<evidence type="ECO:0000313" key="6">
    <source>
        <dbReference type="EMBL" id="QSG04679.1"/>
    </source>
</evidence>
<feature type="domain" description="ABC transporter" evidence="5">
    <location>
        <begin position="13"/>
        <end position="242"/>
    </location>
</feature>
<name>A0A897N0M6_9EURY</name>
<keyword evidence="3" id="KW-0547">Nucleotide-binding</keyword>
<reference evidence="6" key="1">
    <citation type="submission" date="2020-11" db="EMBL/GenBank/DDBJ databases">
        <title>Carbohydrate-dependent, anaerobic sulfur respiration: A novel catabolism in halophilic archaea.</title>
        <authorList>
            <person name="Sorokin D.Y."/>
            <person name="Messina E."/>
            <person name="Smedile F."/>
            <person name="La Cono V."/>
            <person name="Hallsworth J.E."/>
            <person name="Yakimov M.M."/>
        </authorList>
    </citation>
    <scope>NUCLEOTIDE SEQUENCE</scope>
    <source>
        <strain evidence="6">HSR12-1</strain>
    </source>
</reference>
<dbReference type="SUPFAM" id="SSF52540">
    <property type="entry name" value="P-loop containing nucleoside triphosphate hydrolases"/>
    <property type="match status" value="1"/>
</dbReference>
<dbReference type="PANTHER" id="PTHR43335">
    <property type="entry name" value="ABC TRANSPORTER, ATP-BINDING PROTEIN"/>
    <property type="match status" value="1"/>
</dbReference>
<dbReference type="CDD" id="cd03230">
    <property type="entry name" value="ABC_DR_subfamily_A"/>
    <property type="match status" value="1"/>
</dbReference>
<dbReference type="Gene3D" id="3.40.50.300">
    <property type="entry name" value="P-loop containing nucleotide triphosphate hydrolases"/>
    <property type="match status" value="1"/>
</dbReference>
<organism evidence="6 7">
    <name type="scientific">Halapricum desulfuricans</name>
    <dbReference type="NCBI Taxonomy" id="2841257"/>
    <lineage>
        <taxon>Archaea</taxon>
        <taxon>Methanobacteriati</taxon>
        <taxon>Methanobacteriota</taxon>
        <taxon>Stenosarchaea group</taxon>
        <taxon>Halobacteria</taxon>
        <taxon>Halobacteriales</taxon>
        <taxon>Haloarculaceae</taxon>
        <taxon>Halapricum</taxon>
    </lineage>
</organism>
<keyword evidence="2" id="KW-0813">Transport</keyword>
<evidence type="ECO:0000259" key="5">
    <source>
        <dbReference type="PROSITE" id="PS50893"/>
    </source>
</evidence>
<evidence type="ECO:0000256" key="1">
    <source>
        <dbReference type="ARBA" id="ARBA00005417"/>
    </source>
</evidence>
<sequence>MAQTDTESGSLAIEAAGLSKHFGDIVAVEDLDLAIESGTVYGFLGPNGSGKTTTMRMLTTLTRPTAGEAWIAGVPITNREGVIEHVGYLPEEPPLFDELTAREYLRHVAALHDIPGTAADERIEGYLDRFGLDDAADRRIDGFSTGMRKKTGLVGAILHEPTVIFLDEPTSGLDPRAARTVKDLIDELAEGETTVFLSTHILSVVDELADDVGVLHDGRLVAEGSPSDLKRRAEEGTGGTLEDVFLAVTADHAEEYATAGREAAVGDERS</sequence>
<proteinExistence type="inferred from homology"/>
<dbReference type="GO" id="GO:0016887">
    <property type="term" value="F:ATP hydrolysis activity"/>
    <property type="evidence" value="ECO:0007669"/>
    <property type="project" value="InterPro"/>
</dbReference>
<evidence type="ECO:0000256" key="2">
    <source>
        <dbReference type="ARBA" id="ARBA00022448"/>
    </source>
</evidence>
<evidence type="ECO:0000313" key="7">
    <source>
        <dbReference type="Proteomes" id="UP000663525"/>
    </source>
</evidence>